<dbReference type="InterPro" id="IPR037066">
    <property type="entry name" value="Plug_dom_sf"/>
</dbReference>
<comment type="caution">
    <text evidence="12">The sequence shown here is derived from an EMBL/GenBank/DDBJ whole genome shotgun (WGS) entry which is preliminary data.</text>
</comment>
<dbReference type="Pfam" id="PF07715">
    <property type="entry name" value="Plug"/>
    <property type="match status" value="1"/>
</dbReference>
<evidence type="ECO:0000313" key="12">
    <source>
        <dbReference type="EMBL" id="GEO08160.1"/>
    </source>
</evidence>
<dbReference type="InterPro" id="IPR036942">
    <property type="entry name" value="Beta-barrel_TonB_sf"/>
</dbReference>
<dbReference type="InterPro" id="IPR012910">
    <property type="entry name" value="Plug_dom"/>
</dbReference>
<keyword evidence="5 9" id="KW-0798">TonB box</keyword>
<organism evidence="12 13">
    <name type="scientific">Segetibacter aerophilus</name>
    <dbReference type="NCBI Taxonomy" id="670293"/>
    <lineage>
        <taxon>Bacteria</taxon>
        <taxon>Pseudomonadati</taxon>
        <taxon>Bacteroidota</taxon>
        <taxon>Chitinophagia</taxon>
        <taxon>Chitinophagales</taxon>
        <taxon>Chitinophagaceae</taxon>
        <taxon>Segetibacter</taxon>
    </lineage>
</organism>
<keyword evidence="2 8" id="KW-0813">Transport</keyword>
<evidence type="ECO:0000256" key="8">
    <source>
        <dbReference type="PROSITE-ProRule" id="PRU01360"/>
    </source>
</evidence>
<dbReference type="Proteomes" id="UP000321513">
    <property type="component" value="Unassembled WGS sequence"/>
</dbReference>
<dbReference type="NCBIfam" id="TIGR04057">
    <property type="entry name" value="SusC_RagA_signa"/>
    <property type="match status" value="1"/>
</dbReference>
<accession>A0A512B874</accession>
<dbReference type="RefSeq" id="WP_147202191.1">
    <property type="nucleotide sequence ID" value="NZ_BJYT01000001.1"/>
</dbReference>
<evidence type="ECO:0000256" key="1">
    <source>
        <dbReference type="ARBA" id="ARBA00004571"/>
    </source>
</evidence>
<evidence type="ECO:0000313" key="13">
    <source>
        <dbReference type="Proteomes" id="UP000321513"/>
    </source>
</evidence>
<keyword evidence="7 8" id="KW-0998">Cell outer membrane</keyword>
<evidence type="ECO:0000256" key="4">
    <source>
        <dbReference type="ARBA" id="ARBA00022692"/>
    </source>
</evidence>
<evidence type="ECO:0000256" key="9">
    <source>
        <dbReference type="RuleBase" id="RU003357"/>
    </source>
</evidence>
<protein>
    <submittedName>
        <fullName evidence="12">SusC/RagA family TonB-linked outer membrane protein</fullName>
    </submittedName>
</protein>
<dbReference type="AlphaFoldDB" id="A0A512B874"/>
<dbReference type="InterPro" id="IPR039426">
    <property type="entry name" value="TonB-dep_rcpt-like"/>
</dbReference>
<feature type="domain" description="TonB-dependent receptor-like beta-barrel" evidence="10">
    <location>
        <begin position="438"/>
        <end position="1017"/>
    </location>
</feature>
<reference evidence="12 13" key="1">
    <citation type="submission" date="2019-07" db="EMBL/GenBank/DDBJ databases">
        <title>Whole genome shotgun sequence of Segetibacter aerophilus NBRC 106135.</title>
        <authorList>
            <person name="Hosoyama A."/>
            <person name="Uohara A."/>
            <person name="Ohji S."/>
            <person name="Ichikawa N."/>
        </authorList>
    </citation>
    <scope>NUCLEOTIDE SEQUENCE [LARGE SCALE GENOMIC DNA]</scope>
    <source>
        <strain evidence="12 13">NBRC 106135</strain>
    </source>
</reference>
<gene>
    <name evidence="12" type="ORF">SAE01_06560</name>
</gene>
<dbReference type="InterPro" id="IPR008969">
    <property type="entry name" value="CarboxyPept-like_regulatory"/>
</dbReference>
<dbReference type="PROSITE" id="PS52016">
    <property type="entry name" value="TONB_DEPENDENT_REC_3"/>
    <property type="match status" value="1"/>
</dbReference>
<dbReference type="SUPFAM" id="SSF56935">
    <property type="entry name" value="Porins"/>
    <property type="match status" value="1"/>
</dbReference>
<proteinExistence type="inferred from homology"/>
<dbReference type="EMBL" id="BJYT01000001">
    <property type="protein sequence ID" value="GEO08160.1"/>
    <property type="molecule type" value="Genomic_DNA"/>
</dbReference>
<evidence type="ECO:0000259" key="11">
    <source>
        <dbReference type="Pfam" id="PF07715"/>
    </source>
</evidence>
<evidence type="ECO:0000256" key="7">
    <source>
        <dbReference type="ARBA" id="ARBA00023237"/>
    </source>
</evidence>
<comment type="subcellular location">
    <subcellularLocation>
        <location evidence="1 8">Cell outer membrane</location>
        <topology evidence="1 8">Multi-pass membrane protein</topology>
    </subcellularLocation>
</comment>
<keyword evidence="13" id="KW-1185">Reference proteome</keyword>
<evidence type="ECO:0000256" key="6">
    <source>
        <dbReference type="ARBA" id="ARBA00023136"/>
    </source>
</evidence>
<dbReference type="GO" id="GO:0009279">
    <property type="term" value="C:cell outer membrane"/>
    <property type="evidence" value="ECO:0007669"/>
    <property type="project" value="UniProtKB-SubCell"/>
</dbReference>
<dbReference type="InterPro" id="IPR000531">
    <property type="entry name" value="Beta-barrel_TonB"/>
</dbReference>
<evidence type="ECO:0000256" key="3">
    <source>
        <dbReference type="ARBA" id="ARBA00022452"/>
    </source>
</evidence>
<dbReference type="OrthoDB" id="9768177at2"/>
<evidence type="ECO:0000259" key="10">
    <source>
        <dbReference type="Pfam" id="PF00593"/>
    </source>
</evidence>
<dbReference type="Gene3D" id="2.60.40.1120">
    <property type="entry name" value="Carboxypeptidase-like, regulatory domain"/>
    <property type="match status" value="1"/>
</dbReference>
<dbReference type="InterPro" id="IPR023996">
    <property type="entry name" value="TonB-dep_OMP_SusC/RagA"/>
</dbReference>
<dbReference type="SUPFAM" id="SSF49464">
    <property type="entry name" value="Carboxypeptidase regulatory domain-like"/>
    <property type="match status" value="1"/>
</dbReference>
<keyword evidence="4 8" id="KW-0812">Transmembrane</keyword>
<keyword evidence="3 8" id="KW-1134">Transmembrane beta strand</keyword>
<name>A0A512B874_9BACT</name>
<dbReference type="Gene3D" id="2.170.130.10">
    <property type="entry name" value="TonB-dependent receptor, plug domain"/>
    <property type="match status" value="1"/>
</dbReference>
<evidence type="ECO:0000256" key="2">
    <source>
        <dbReference type="ARBA" id="ARBA00022448"/>
    </source>
</evidence>
<keyword evidence="6 8" id="KW-0472">Membrane</keyword>
<dbReference type="InterPro" id="IPR023997">
    <property type="entry name" value="TonB-dep_OMP_SusC/RagA_CS"/>
</dbReference>
<evidence type="ECO:0000256" key="5">
    <source>
        <dbReference type="ARBA" id="ARBA00023077"/>
    </source>
</evidence>
<feature type="domain" description="TonB-dependent receptor plug" evidence="11">
    <location>
        <begin position="146"/>
        <end position="268"/>
    </location>
</feature>
<dbReference type="Pfam" id="PF00593">
    <property type="entry name" value="TonB_dep_Rec_b-barrel"/>
    <property type="match status" value="1"/>
</dbReference>
<sequence length="1061" mass="115097">MQKNLLTSLSKAILTFEQRGQSILKIAIVTVFFVSSNQSFAQDNKSKTGDNNILLFGKVVEEKSKAPLEGASVHLKGTTHEVITDNQGGFKFVTGQKLPVTFIVSYIGYQTNEITFKENNNIFIELKDGTNALNEVVVVGYGTQRKSDVTGSVATVSKNLLSQPAASFDNLLQGSVPGVAVTQSSAQPGSTATIRVRGGNSISFGNDPLYVIDGFIVYNNNTYANTGASNGVGVNALSTINPSDIESIEVLKDASATAIYGSRGANGVVLITTRRGKKSGSEVNYSTYIGVQKVRKRLELLNASQWASLINDVNFSDGKPKTFSDSAIAALGVGSDWQDAAIKNATIQNHELSFSGGDDKSRFLVSGNYYNQGGTVVNTGFKRYSARINYERNISDKLKLATNVFGSQSVEDKLFGNAYNSSNFQSTAFANLLLLSPVAKIYNADGSYNTASPYSSTPTNLLQDIAKTTNKSYLNRILGNLSLEYKLIKELTLKVTAGADLFNARQNYYSPSFAGSPAGNSTGFSTQGYAAIGSANATTWINENLLTYDHSFNKKHFLNILGGYTIQHQKDNVAVAAAQKFPNDQTKFNNLNFASTPVLSTSDAHESAINSYLARVNYSLLHKYNLSLSARADGSSKLGANNRWGFFPSIGFSWNVAEENFLEKYSKTISNLKLRLSAGRTGNSEVPPYSSLAALTPTNYYFSSTLVTGISPTQIANPDLKWETTTQYNAGVDVGLIRNRINVSFDVYLKRTTDLLLNVPFPLYTGYASSLQNVGSVENKGVELSITSDNLKARNLNWKSTFVVAANRNKILSLGNGTDYYFPLAPTGFVSPVIVKVGLPVGTFWGYNTAGLLTANDLSKGTPVLNGVSQQEGDRRYVDYNGDGIVNSNDKHSLGTAQPKFTFGFNNSVTIKNFDLSVFFQGSYGNKVFNFLQQKLEIPTLSLNASSTLLDRWTPQNPTGKIPRATNAPVSQVADVYVEDASYLKLKNLSVGYSFSKGLISKVGVKQLRLYATAQNLLTLTKYTGYDPEVNFFDGDNTKQGIDYGAYPSTKAFLAGVNITF</sequence>
<dbReference type="Gene3D" id="2.40.170.20">
    <property type="entry name" value="TonB-dependent receptor, beta-barrel domain"/>
    <property type="match status" value="1"/>
</dbReference>
<dbReference type="Pfam" id="PF13715">
    <property type="entry name" value="CarbopepD_reg_2"/>
    <property type="match status" value="1"/>
</dbReference>
<dbReference type="NCBIfam" id="TIGR04056">
    <property type="entry name" value="OMP_RagA_SusC"/>
    <property type="match status" value="1"/>
</dbReference>
<comment type="similarity">
    <text evidence="8 9">Belongs to the TonB-dependent receptor family.</text>
</comment>